<keyword evidence="3" id="KW-1185">Reference proteome</keyword>
<feature type="region of interest" description="Disordered" evidence="1">
    <location>
        <begin position="145"/>
        <end position="177"/>
    </location>
</feature>
<name>A0A8H5BPR3_9AGAR</name>
<sequence length="177" mass="19127">MDIHHQNLLERTLAAPSFAPSRAKRCCTSVLVPWPSAFLTVLASIGPGTHISSMNSEKIPASLKDEQVYHGLPGKRRRARRVCGGCPYSAQQRESSTTYEHGANGVRKPLIVNVQFVMRETEEYSHSGNHDLKLLKCTFVSLESSSASSSNGNDSLPALVTPPPCSPPSAPTRTLSA</sequence>
<gene>
    <name evidence="2" type="ORF">D9619_003972</name>
</gene>
<dbReference type="EMBL" id="JAACJJ010000014">
    <property type="protein sequence ID" value="KAF5327335.1"/>
    <property type="molecule type" value="Genomic_DNA"/>
</dbReference>
<reference evidence="2 3" key="1">
    <citation type="journal article" date="2020" name="ISME J.">
        <title>Uncovering the hidden diversity of litter-decomposition mechanisms in mushroom-forming fungi.</title>
        <authorList>
            <person name="Floudas D."/>
            <person name="Bentzer J."/>
            <person name="Ahren D."/>
            <person name="Johansson T."/>
            <person name="Persson P."/>
            <person name="Tunlid A."/>
        </authorList>
    </citation>
    <scope>NUCLEOTIDE SEQUENCE [LARGE SCALE GENOMIC DNA]</scope>
    <source>
        <strain evidence="2 3">CBS 101986</strain>
    </source>
</reference>
<accession>A0A8H5BPR3</accession>
<organism evidence="2 3">
    <name type="scientific">Psilocybe cf. subviscida</name>
    <dbReference type="NCBI Taxonomy" id="2480587"/>
    <lineage>
        <taxon>Eukaryota</taxon>
        <taxon>Fungi</taxon>
        <taxon>Dikarya</taxon>
        <taxon>Basidiomycota</taxon>
        <taxon>Agaricomycotina</taxon>
        <taxon>Agaricomycetes</taxon>
        <taxon>Agaricomycetidae</taxon>
        <taxon>Agaricales</taxon>
        <taxon>Agaricineae</taxon>
        <taxon>Strophariaceae</taxon>
        <taxon>Psilocybe</taxon>
    </lineage>
</organism>
<dbReference type="Proteomes" id="UP000567179">
    <property type="component" value="Unassembled WGS sequence"/>
</dbReference>
<evidence type="ECO:0000313" key="2">
    <source>
        <dbReference type="EMBL" id="KAF5327335.1"/>
    </source>
</evidence>
<evidence type="ECO:0000256" key="1">
    <source>
        <dbReference type="SAM" id="MobiDB-lite"/>
    </source>
</evidence>
<feature type="compositionally biased region" description="Pro residues" evidence="1">
    <location>
        <begin position="160"/>
        <end position="170"/>
    </location>
</feature>
<dbReference type="AlphaFoldDB" id="A0A8H5BPR3"/>
<evidence type="ECO:0000313" key="3">
    <source>
        <dbReference type="Proteomes" id="UP000567179"/>
    </source>
</evidence>
<proteinExistence type="predicted"/>
<protein>
    <submittedName>
        <fullName evidence="2">Uncharacterized protein</fullName>
    </submittedName>
</protein>
<comment type="caution">
    <text evidence="2">The sequence shown here is derived from an EMBL/GenBank/DDBJ whole genome shotgun (WGS) entry which is preliminary data.</text>
</comment>